<accession>A0A1C3XF20</accession>
<sequence>MSAYEVLVSNITQSFLDHGYEAMTMSKLAKYCNITRRGLYHHFSSKEEAFQAMVRQNNQRTRQGSLSEGTRLFSAGADVLDIVTAVLDVRYGDTRRKLVLSPFALEVNDYAFRLCRPEMVEAATVFQADFAALLQQIMANGQLTLRPPISVETVVQLLCDGARGTNQSFFAPSPEDITARYRQMSQAILFGCAEPAGL</sequence>
<dbReference type="RefSeq" id="WP_047557250.1">
    <property type="nucleotide sequence ID" value="NZ_FMAF01000035.1"/>
</dbReference>
<proteinExistence type="predicted"/>
<organism evidence="6 7">
    <name type="scientific">Rhizobium lusitanum</name>
    <dbReference type="NCBI Taxonomy" id="293958"/>
    <lineage>
        <taxon>Bacteria</taxon>
        <taxon>Pseudomonadati</taxon>
        <taxon>Pseudomonadota</taxon>
        <taxon>Alphaproteobacteria</taxon>
        <taxon>Hyphomicrobiales</taxon>
        <taxon>Rhizobiaceae</taxon>
        <taxon>Rhizobium/Agrobacterium group</taxon>
        <taxon>Rhizobium</taxon>
    </lineage>
</organism>
<evidence type="ECO:0000256" key="3">
    <source>
        <dbReference type="ARBA" id="ARBA00023163"/>
    </source>
</evidence>
<evidence type="ECO:0000256" key="2">
    <source>
        <dbReference type="ARBA" id="ARBA00023125"/>
    </source>
</evidence>
<dbReference type="PROSITE" id="PS50977">
    <property type="entry name" value="HTH_TETR_2"/>
    <property type="match status" value="1"/>
</dbReference>
<dbReference type="OrthoDB" id="9816431at2"/>
<evidence type="ECO:0000313" key="7">
    <source>
        <dbReference type="Proteomes" id="UP000199205"/>
    </source>
</evidence>
<evidence type="ECO:0000313" key="6">
    <source>
        <dbReference type="EMBL" id="SCB50809.1"/>
    </source>
</evidence>
<keyword evidence="3" id="KW-0804">Transcription</keyword>
<name>A0A1C3XF20_9HYPH</name>
<evidence type="ECO:0000256" key="4">
    <source>
        <dbReference type="PROSITE-ProRule" id="PRU00335"/>
    </source>
</evidence>
<dbReference type="PANTHER" id="PTHR30055">
    <property type="entry name" value="HTH-TYPE TRANSCRIPTIONAL REGULATOR RUTR"/>
    <property type="match status" value="1"/>
</dbReference>
<evidence type="ECO:0000256" key="1">
    <source>
        <dbReference type="ARBA" id="ARBA00023015"/>
    </source>
</evidence>
<feature type="domain" description="HTH tetR-type" evidence="5">
    <location>
        <begin position="1"/>
        <end position="61"/>
    </location>
</feature>
<dbReference type="InterPro" id="IPR009057">
    <property type="entry name" value="Homeodomain-like_sf"/>
</dbReference>
<dbReference type="Proteomes" id="UP000199205">
    <property type="component" value="Unassembled WGS sequence"/>
</dbReference>
<evidence type="ECO:0000259" key="5">
    <source>
        <dbReference type="PROSITE" id="PS50977"/>
    </source>
</evidence>
<dbReference type="GO" id="GO:0003700">
    <property type="term" value="F:DNA-binding transcription factor activity"/>
    <property type="evidence" value="ECO:0007669"/>
    <property type="project" value="TreeGrafter"/>
</dbReference>
<keyword evidence="2 4" id="KW-0238">DNA-binding</keyword>
<gene>
    <name evidence="6" type="ORF">GA0061101_1358</name>
</gene>
<dbReference type="InterPro" id="IPR001647">
    <property type="entry name" value="HTH_TetR"/>
</dbReference>
<dbReference type="AlphaFoldDB" id="A0A1C3XF20"/>
<dbReference type="SUPFAM" id="SSF46689">
    <property type="entry name" value="Homeodomain-like"/>
    <property type="match status" value="1"/>
</dbReference>
<dbReference type="InterPro" id="IPR050109">
    <property type="entry name" value="HTH-type_TetR-like_transc_reg"/>
</dbReference>
<feature type="DNA-binding region" description="H-T-H motif" evidence="4">
    <location>
        <begin position="24"/>
        <end position="43"/>
    </location>
</feature>
<dbReference type="EMBL" id="FMAF01000035">
    <property type="protein sequence ID" value="SCB50809.1"/>
    <property type="molecule type" value="Genomic_DNA"/>
</dbReference>
<dbReference type="GO" id="GO:0000976">
    <property type="term" value="F:transcription cis-regulatory region binding"/>
    <property type="evidence" value="ECO:0007669"/>
    <property type="project" value="TreeGrafter"/>
</dbReference>
<dbReference type="Pfam" id="PF00440">
    <property type="entry name" value="TetR_N"/>
    <property type="match status" value="1"/>
</dbReference>
<protein>
    <submittedName>
        <fullName evidence="6">Transcriptional regulator, TetR family</fullName>
    </submittedName>
</protein>
<dbReference type="PANTHER" id="PTHR30055:SF234">
    <property type="entry name" value="HTH-TYPE TRANSCRIPTIONAL REGULATOR BETI"/>
    <property type="match status" value="1"/>
</dbReference>
<reference evidence="6 7" key="1">
    <citation type="submission" date="2016-08" db="EMBL/GenBank/DDBJ databases">
        <authorList>
            <person name="Seilhamer J.J."/>
        </authorList>
    </citation>
    <scope>NUCLEOTIDE SEQUENCE [LARGE SCALE GENOMIC DNA]</scope>
    <source>
        <strain evidence="6 7">P1-7</strain>
    </source>
</reference>
<dbReference type="Gene3D" id="1.10.357.10">
    <property type="entry name" value="Tetracycline Repressor, domain 2"/>
    <property type="match status" value="1"/>
</dbReference>
<keyword evidence="1" id="KW-0805">Transcription regulation</keyword>